<evidence type="ECO:0007829" key="15">
    <source>
        <dbReference type="PeptideAtlas" id="B7Q216"/>
    </source>
</evidence>
<feature type="region of interest" description="Disordered" evidence="9">
    <location>
        <begin position="745"/>
        <end position="938"/>
    </location>
</feature>
<dbReference type="InterPro" id="IPR000095">
    <property type="entry name" value="CRIB_dom"/>
</dbReference>
<dbReference type="FunFam" id="1.10.510.10:FF:001118">
    <property type="entry name" value="Tyrosine-protein kinase PR2"/>
    <property type="match status" value="1"/>
</dbReference>
<evidence type="ECO:0000256" key="4">
    <source>
        <dbReference type="ARBA" id="ARBA00022741"/>
    </source>
</evidence>
<dbReference type="OrthoDB" id="4062651at2759"/>
<keyword evidence="5 12" id="KW-0418">Kinase</keyword>
<dbReference type="VEuPathDB" id="VectorBase:ISCI020028"/>
<dbReference type="Pfam" id="PF07714">
    <property type="entry name" value="PK_Tyr_Ser-Thr"/>
    <property type="match status" value="1"/>
</dbReference>
<dbReference type="Gene3D" id="3.30.200.20">
    <property type="entry name" value="Phosphorylase Kinase, domain 1"/>
    <property type="match status" value="1"/>
</dbReference>
<dbReference type="Gene3D" id="1.10.510.10">
    <property type="entry name" value="Transferase(Phosphotransferase) domain 1"/>
    <property type="match status" value="1"/>
</dbReference>
<keyword evidence="2" id="KW-0728">SH3 domain</keyword>
<dbReference type="VEuPathDB" id="VectorBase:ISCW020028"/>
<reference evidence="12 14" key="1">
    <citation type="submission" date="2008-03" db="EMBL/GenBank/DDBJ databases">
        <title>Annotation of Ixodes scapularis.</title>
        <authorList>
            <consortium name="Ixodes scapularis Genome Project Consortium"/>
            <person name="Caler E."/>
            <person name="Hannick L.I."/>
            <person name="Bidwell S."/>
            <person name="Joardar V."/>
            <person name="Thiagarajan M."/>
            <person name="Amedeo P."/>
            <person name="Galinsky K.J."/>
            <person name="Schobel S."/>
            <person name="Inman J."/>
            <person name="Hostetler J."/>
            <person name="Miller J."/>
            <person name="Hammond M."/>
            <person name="Megy K."/>
            <person name="Lawson D."/>
            <person name="Kodira C."/>
            <person name="Sutton G."/>
            <person name="Meyer J."/>
            <person name="Hill C.A."/>
            <person name="Birren B."/>
            <person name="Nene V."/>
            <person name="Collins F."/>
            <person name="Alarcon-Chaidez F."/>
            <person name="Wikel S."/>
            <person name="Strausberg R."/>
        </authorList>
    </citation>
    <scope>NUCLEOTIDE SEQUENCE [LARGE SCALE GENOMIC DNA]</scope>
    <source>
        <strain evidence="14">Wikel</strain>
        <strain evidence="12">Wikel colony</strain>
    </source>
</reference>
<gene>
    <name evidence="12" type="ORF">IscW_ISCW020028</name>
</gene>
<dbReference type="PANTHER" id="PTHR24418">
    <property type="entry name" value="TYROSINE-PROTEIN KINASE"/>
    <property type="match status" value="1"/>
</dbReference>
<dbReference type="EMBL" id="ABJB010871923">
    <property type="status" value="NOT_ANNOTATED_CDS"/>
    <property type="molecule type" value="Genomic_DNA"/>
</dbReference>
<accession>B7Q216</accession>
<evidence type="ECO:0000256" key="6">
    <source>
        <dbReference type="ARBA" id="ARBA00022840"/>
    </source>
</evidence>
<dbReference type="AlphaFoldDB" id="B7Q216"/>
<reference evidence="13" key="2">
    <citation type="submission" date="2020-05" db="UniProtKB">
        <authorList>
            <consortium name="EnsemblMetazoa"/>
        </authorList>
    </citation>
    <scope>IDENTIFICATION</scope>
    <source>
        <strain evidence="13">wikel</strain>
    </source>
</reference>
<dbReference type="HOGENOM" id="CLU_001143_1_0_1"/>
<keyword evidence="15" id="KW-1267">Proteomics identification</keyword>
<keyword evidence="4 8" id="KW-0547">Nucleotide-binding</keyword>
<evidence type="ECO:0000256" key="5">
    <source>
        <dbReference type="ARBA" id="ARBA00022777"/>
    </source>
</evidence>
<feature type="compositionally biased region" description="Polar residues" evidence="9">
    <location>
        <begin position="575"/>
        <end position="590"/>
    </location>
</feature>
<dbReference type="EMBL" id="ABJB010929891">
    <property type="status" value="NOT_ANNOTATED_CDS"/>
    <property type="molecule type" value="Genomic_DNA"/>
</dbReference>
<dbReference type="InterPro" id="IPR011009">
    <property type="entry name" value="Kinase-like_dom_sf"/>
</dbReference>
<protein>
    <recommendedName>
        <fullName evidence="1">non-specific protein-tyrosine kinase</fullName>
        <ecNumber evidence="1">2.7.10.2</ecNumber>
    </recommendedName>
</protein>
<dbReference type="PROSITE" id="PS50108">
    <property type="entry name" value="CRIB"/>
    <property type="match status" value="1"/>
</dbReference>
<dbReference type="GO" id="GO:0004715">
    <property type="term" value="F:non-membrane spanning protein tyrosine kinase activity"/>
    <property type="evidence" value="ECO:0007669"/>
    <property type="project" value="UniProtKB-EC"/>
</dbReference>
<dbReference type="EMBL" id="ABJB011127481">
    <property type="status" value="NOT_ANNOTATED_CDS"/>
    <property type="molecule type" value="Genomic_DNA"/>
</dbReference>
<dbReference type="InterPro" id="IPR000719">
    <property type="entry name" value="Prot_kinase_dom"/>
</dbReference>
<feature type="region of interest" description="Disordered" evidence="9">
    <location>
        <begin position="555"/>
        <end position="652"/>
    </location>
</feature>
<evidence type="ECO:0000256" key="1">
    <source>
        <dbReference type="ARBA" id="ARBA00011903"/>
    </source>
</evidence>
<dbReference type="Pfam" id="PF22931">
    <property type="entry name" value="SAM_TNK"/>
    <property type="match status" value="1"/>
</dbReference>
<feature type="compositionally biased region" description="Basic and acidic residues" evidence="9">
    <location>
        <begin position="604"/>
        <end position="614"/>
    </location>
</feature>
<dbReference type="CDD" id="cd09539">
    <property type="entry name" value="SAM_TNK-like"/>
    <property type="match status" value="1"/>
</dbReference>
<feature type="compositionally biased region" description="Low complexity" evidence="9">
    <location>
        <begin position="704"/>
        <end position="714"/>
    </location>
</feature>
<dbReference type="GO" id="GO:0005524">
    <property type="term" value="F:ATP binding"/>
    <property type="evidence" value="ECO:0007669"/>
    <property type="project" value="UniProtKB-UniRule"/>
</dbReference>
<feature type="non-terminal residue" evidence="12">
    <location>
        <position position="1"/>
    </location>
</feature>
<feature type="compositionally biased region" description="Basic and acidic residues" evidence="9">
    <location>
        <begin position="625"/>
        <end position="639"/>
    </location>
</feature>
<keyword evidence="14" id="KW-1185">Reference proteome</keyword>
<dbReference type="SUPFAM" id="SSF56112">
    <property type="entry name" value="Protein kinase-like (PK-like)"/>
    <property type="match status" value="1"/>
</dbReference>
<evidence type="ECO:0000259" key="10">
    <source>
        <dbReference type="PROSITE" id="PS50011"/>
    </source>
</evidence>
<evidence type="ECO:0000256" key="8">
    <source>
        <dbReference type="PROSITE-ProRule" id="PRU10141"/>
    </source>
</evidence>
<dbReference type="Proteomes" id="UP000001555">
    <property type="component" value="Unassembled WGS sequence"/>
</dbReference>
<feature type="compositionally biased region" description="Polar residues" evidence="9">
    <location>
        <begin position="678"/>
        <end position="699"/>
    </location>
</feature>
<dbReference type="InterPro" id="IPR017441">
    <property type="entry name" value="Protein_kinase_ATP_BS"/>
</dbReference>
<keyword evidence="7" id="KW-0829">Tyrosine-protein kinase</keyword>
<dbReference type="PROSITE" id="PS50011">
    <property type="entry name" value="PROTEIN_KINASE_DOM"/>
    <property type="match status" value="1"/>
</dbReference>
<evidence type="ECO:0000256" key="7">
    <source>
        <dbReference type="ARBA" id="ARBA00023137"/>
    </source>
</evidence>
<dbReference type="GO" id="GO:0002009">
    <property type="term" value="P:morphogenesis of an epithelium"/>
    <property type="evidence" value="ECO:0007669"/>
    <property type="project" value="UniProtKB-ARBA"/>
</dbReference>
<dbReference type="PaxDb" id="6945-B7Q216"/>
<dbReference type="EMBL" id="ABJB010759653">
    <property type="status" value="NOT_ANNOTATED_CDS"/>
    <property type="molecule type" value="Genomic_DNA"/>
</dbReference>
<feature type="region of interest" description="Disordered" evidence="9">
    <location>
        <begin position="678"/>
        <end position="733"/>
    </location>
</feature>
<dbReference type="EnsemblMetazoa" id="ISCW020028-RA">
    <property type="protein sequence ID" value="ISCW020028-PA"/>
    <property type="gene ID" value="ISCW020028"/>
</dbReference>
<evidence type="ECO:0000256" key="2">
    <source>
        <dbReference type="ARBA" id="ARBA00022443"/>
    </source>
</evidence>
<dbReference type="VEuPathDB" id="VectorBase:ISCP_027803"/>
<name>B7Q216_IXOSC</name>
<dbReference type="InterPro" id="IPR055175">
    <property type="entry name" value="ACK/TNK-like_SAM"/>
</dbReference>
<keyword evidence="6 8" id="KW-0067">ATP-binding</keyword>
<feature type="compositionally biased region" description="Polar residues" evidence="9">
    <location>
        <begin position="759"/>
        <end position="771"/>
    </location>
</feature>
<dbReference type="InterPro" id="IPR050198">
    <property type="entry name" value="Non-receptor_tyrosine_kinases"/>
</dbReference>
<dbReference type="EC" id="2.7.10.2" evidence="1"/>
<dbReference type="InterPro" id="IPR049587">
    <property type="entry name" value="TNK-like_SAM"/>
</dbReference>
<evidence type="ECO:0000313" key="13">
    <source>
        <dbReference type="EnsemblMetazoa" id="ISCW020028-PA"/>
    </source>
</evidence>
<feature type="binding site" evidence="8">
    <location>
        <position position="151"/>
    </location>
    <ligand>
        <name>ATP</name>
        <dbReference type="ChEBI" id="CHEBI:30616"/>
    </ligand>
</feature>
<dbReference type="GO" id="GO:0005886">
    <property type="term" value="C:plasma membrane"/>
    <property type="evidence" value="ECO:0000318"/>
    <property type="project" value="GO_Central"/>
</dbReference>
<feature type="compositionally biased region" description="Low complexity" evidence="9">
    <location>
        <begin position="778"/>
        <end position="787"/>
    </location>
</feature>
<dbReference type="InterPro" id="IPR001245">
    <property type="entry name" value="Ser-Thr/Tyr_kinase_cat_dom"/>
</dbReference>
<sequence>GAQGPLPGPSLYEFLLEAELSGYYDALRNGLKVSSVGQLKYVEEDDLSHLGMSRPEQRRLRKYFHKYFPQTYLRKIKQMILPKTKDDADQSSVLLLDASGDRNSQVKVPSKHIIPADSIVINKELGVGEFGVVQQGVWNNEEGDRIQVAMKCLSQDQMQNNPMEILNEAAIMHTIDHEHIVRLLRSTRLNDASPPSMQVTELAPLRSLLECLKESALRPSFPVGWPCLFDFGAAATSCPRRQHSDRSVDVWDANALVKISDFGLSRALGVGKDYYQTNFNVNLKLPIAWCAPECINYLRFTSASDVWAYGVTLWEMFSYGFQPWAALTGQQILEAIDEPNVQRLEQPDCCPREYYALMLKCWQHDPNKRPKFAEILQILPECKPEQVQAIADCPDTSTGGPVKLKKDSLIYRTGDVITVLDKRPDAWSLWKGATPSGKTGLFNPAATIAYLQLPSSRPGSFTRWDPRSGAGAAYASGRRSRLRPEMISGPQGDLKHTGHVGLDGAFFGDVAFLGDKYGQLPKQVVNPCECHPAPGQLGSHARTCVRDCNSTLKNGASSATYLSDKPQEDKDSSDSSDMTPLLNGSSSTVDGKSGPALETWSDSSSEKDLTKEFILDPTGPQGRKGAREGHKPDHEYHEISDEEQMDSTESPKFETLDFGPSLMDEVFRALETTQLNFDFDGTSSKEGSLPRNDSPSTAARETPAPRSSAPAASPAKKRQQATVKPISAAEEQTLDTAIAIAKEVAARSMQEMDGRSESDTTQDSPRTPSSPNKRKFSFKFMSSSSPKPGRRTFSEEAEAIPDIQDSITEEAKEAYSSLVERACDKGVGETAPLATPEDPSDSDPGADANPLRRLRSGVPVQPKVRGNRHGIPSSCRASTPHTATVARLAANATSASPSARNGLGAPPPPPGDADTNPLPLPPRDRSRAATQSLKHHQRKHPLLLLPGAAERPDACSATQEALSVCSRQSSVNERVAAVEARAGRGKADDVVAAKVAPPKPVRTCRWVAANERSSTTIAVNSIKYKVPSTVVAETMQTSVHWSCSGDVVACSLDDSFENQIQEEIDSLDHLTDAPSPPTIYKNSDHVSCEDLLEFAMDRPNAKRTQGPARGVDSDEVRIMQKVLAKERVSPEECLVALSEVDWDVHKAIKWVRLQLHMGTGQGLAPAEGSTRALEHCNWNVVQAACFLRTTIQGSVDDTTEV</sequence>
<feature type="domain" description="CRIB" evidence="11">
    <location>
        <begin position="487"/>
        <end position="501"/>
    </location>
</feature>
<dbReference type="EMBL" id="DS840716">
    <property type="protein sequence ID" value="EEC12888.1"/>
    <property type="molecule type" value="Genomic_DNA"/>
</dbReference>
<evidence type="ECO:0000256" key="9">
    <source>
        <dbReference type="SAM" id="MobiDB-lite"/>
    </source>
</evidence>
<evidence type="ECO:0000313" key="14">
    <source>
        <dbReference type="Proteomes" id="UP000001555"/>
    </source>
</evidence>
<dbReference type="PRINTS" id="PR00109">
    <property type="entry name" value="TYRKINASE"/>
</dbReference>
<evidence type="ECO:0000313" key="12">
    <source>
        <dbReference type="EMBL" id="EEC12888.1"/>
    </source>
</evidence>
<dbReference type="PROSITE" id="PS00107">
    <property type="entry name" value="PROTEIN_KINASE_ATP"/>
    <property type="match status" value="1"/>
</dbReference>
<feature type="domain" description="Protein kinase" evidence="10">
    <location>
        <begin position="119"/>
        <end position="382"/>
    </location>
</feature>
<evidence type="ECO:0000259" key="11">
    <source>
        <dbReference type="PROSITE" id="PS50108"/>
    </source>
</evidence>
<dbReference type="STRING" id="6945.B7Q216"/>
<keyword evidence="3 12" id="KW-0808">Transferase</keyword>
<dbReference type="GO" id="GO:0004713">
    <property type="term" value="F:protein tyrosine kinase activity"/>
    <property type="evidence" value="ECO:0000318"/>
    <property type="project" value="GO_Central"/>
</dbReference>
<proteinExistence type="evidence at protein level"/>
<dbReference type="EMBL" id="ABJB010732912">
    <property type="status" value="NOT_ANNOTATED_CDS"/>
    <property type="molecule type" value="Genomic_DNA"/>
</dbReference>
<evidence type="ECO:0000256" key="3">
    <source>
        <dbReference type="ARBA" id="ARBA00022679"/>
    </source>
</evidence>
<organism>
    <name type="scientific">Ixodes scapularis</name>
    <name type="common">Black-legged tick</name>
    <name type="synonym">Deer tick</name>
    <dbReference type="NCBI Taxonomy" id="6945"/>
    <lineage>
        <taxon>Eukaryota</taxon>
        <taxon>Metazoa</taxon>
        <taxon>Ecdysozoa</taxon>
        <taxon>Arthropoda</taxon>
        <taxon>Chelicerata</taxon>
        <taxon>Arachnida</taxon>
        <taxon>Acari</taxon>
        <taxon>Parasitiformes</taxon>
        <taxon>Ixodida</taxon>
        <taxon>Ixodoidea</taxon>
        <taxon>Ixodidae</taxon>
        <taxon>Ixodinae</taxon>
        <taxon>Ixodes</taxon>
    </lineage>
</organism>